<organism evidence="1 2">
    <name type="scientific">Trichoderma gamsii</name>
    <dbReference type="NCBI Taxonomy" id="398673"/>
    <lineage>
        <taxon>Eukaryota</taxon>
        <taxon>Fungi</taxon>
        <taxon>Dikarya</taxon>
        <taxon>Ascomycota</taxon>
        <taxon>Pezizomycotina</taxon>
        <taxon>Sordariomycetes</taxon>
        <taxon>Hypocreomycetidae</taxon>
        <taxon>Hypocreales</taxon>
        <taxon>Hypocreaceae</taxon>
        <taxon>Trichoderma</taxon>
    </lineage>
</organism>
<dbReference type="GeneID" id="29990828"/>
<dbReference type="RefSeq" id="XP_018656054.1">
    <property type="nucleotide sequence ID" value="XM_018810745.1"/>
</dbReference>
<keyword evidence="2" id="KW-1185">Reference proteome</keyword>
<comment type="caution">
    <text evidence="1">The sequence shown here is derived from an EMBL/GenBank/DDBJ whole genome shotgun (WGS) entry which is preliminary data.</text>
</comment>
<dbReference type="STRING" id="398673.A0A2P4Z7A6"/>
<evidence type="ECO:0000313" key="1">
    <source>
        <dbReference type="EMBL" id="PON20150.1"/>
    </source>
</evidence>
<gene>
    <name evidence="1" type="ORF">TGAM01_v210972</name>
</gene>
<evidence type="ECO:0000313" key="2">
    <source>
        <dbReference type="Proteomes" id="UP000054821"/>
    </source>
</evidence>
<proteinExistence type="predicted"/>
<reference evidence="1 2" key="1">
    <citation type="journal article" date="2016" name="Genome Announc.">
        <title>Draft Whole-Genome Sequence of Trichoderma gamsii T6085, a Promising Biocontrol Agent of Fusarium Head Blight on Wheat.</title>
        <authorList>
            <person name="Baroncelli R."/>
            <person name="Zapparata A."/>
            <person name="Piaggeschi G."/>
            <person name="Sarrocco S."/>
            <person name="Vannacci G."/>
        </authorList>
    </citation>
    <scope>NUCLEOTIDE SEQUENCE [LARGE SCALE GENOMIC DNA]</scope>
    <source>
        <strain evidence="1 2">T6085</strain>
    </source>
</reference>
<protein>
    <submittedName>
        <fullName evidence="1">IBR finger domain-containing protein</fullName>
    </submittedName>
</protein>
<dbReference type="EMBL" id="JPDN02000081">
    <property type="protein sequence ID" value="PON20150.1"/>
    <property type="molecule type" value="Genomic_DNA"/>
</dbReference>
<accession>A0A2P4Z7A6</accession>
<dbReference type="AlphaFoldDB" id="A0A2P4Z7A6"/>
<name>A0A2P4Z7A6_9HYPO</name>
<sequence>MDTEIDQTTLDLILQLQLQDTQILIKGKQREGEQSDAELAAELYKQELESFPSFCYDRIMSRSIAHAVLKDGELISDHVFKEKQAARDREFAIHGEYPEEISRIATPETFMDEEMIKKLTALYIGNHQPLIVGEPSSSRATPTVASAAANEQRHCVSYA</sequence>
<dbReference type="Proteomes" id="UP000054821">
    <property type="component" value="Unassembled WGS sequence"/>
</dbReference>